<proteinExistence type="inferred from homology"/>
<evidence type="ECO:0000313" key="8">
    <source>
        <dbReference type="Proteomes" id="UP001354989"/>
    </source>
</evidence>
<dbReference type="EMBL" id="AP025292">
    <property type="protein sequence ID" value="BDC98782.1"/>
    <property type="molecule type" value="Genomic_DNA"/>
</dbReference>
<dbReference type="Pfam" id="PF07168">
    <property type="entry name" value="Ureide_permease"/>
    <property type="match status" value="2"/>
</dbReference>
<keyword evidence="4 6" id="KW-1133">Transmembrane helix</keyword>
<keyword evidence="3 6" id="KW-0812">Transmembrane</keyword>
<accession>A0ABN6LAW5</accession>
<keyword evidence="8" id="KW-1185">Reference proteome</keyword>
<feature type="transmembrane region" description="Helical" evidence="6">
    <location>
        <begin position="257"/>
        <end position="278"/>
    </location>
</feature>
<feature type="transmembrane region" description="Helical" evidence="6">
    <location>
        <begin position="318"/>
        <end position="339"/>
    </location>
</feature>
<feature type="transmembrane region" description="Helical" evidence="6">
    <location>
        <begin position="45"/>
        <end position="66"/>
    </location>
</feature>
<feature type="transmembrane region" description="Helical" evidence="6">
    <location>
        <begin position="215"/>
        <end position="236"/>
    </location>
</feature>
<dbReference type="Proteomes" id="UP001354989">
    <property type="component" value="Chromosome"/>
</dbReference>
<gene>
    <name evidence="7" type="ORF">PEPS_10630</name>
</gene>
<comment type="subcellular location">
    <subcellularLocation>
        <location evidence="1">Membrane</location>
        <topology evidence="1">Multi-pass membrane protein</topology>
    </subcellularLocation>
</comment>
<feature type="transmembrane region" description="Helical" evidence="6">
    <location>
        <begin position="284"/>
        <end position="306"/>
    </location>
</feature>
<feature type="transmembrane region" description="Helical" evidence="6">
    <location>
        <begin position="115"/>
        <end position="135"/>
    </location>
</feature>
<feature type="transmembrane region" description="Helical" evidence="6">
    <location>
        <begin position="177"/>
        <end position="195"/>
    </location>
</feature>
<dbReference type="PANTHER" id="PTHR16119:SF17">
    <property type="entry name" value="TRANSMEMBRANE PROTEIN 144"/>
    <property type="match status" value="1"/>
</dbReference>
<evidence type="ECO:0000256" key="5">
    <source>
        <dbReference type="ARBA" id="ARBA00023136"/>
    </source>
</evidence>
<evidence type="ECO:0000313" key="7">
    <source>
        <dbReference type="EMBL" id="BDC98782.1"/>
    </source>
</evidence>
<reference evidence="7 8" key="1">
    <citation type="submission" date="2021-12" db="EMBL/GenBank/DDBJ databases">
        <title>Genome sequencing of bacteria with rrn-lacking chromosome and rrn-plasmid.</title>
        <authorList>
            <person name="Anda M."/>
            <person name="Iwasaki W."/>
        </authorList>
    </citation>
    <scope>NUCLEOTIDE SEQUENCE [LARGE SCALE GENOMIC DNA]</scope>
    <source>
        <strain evidence="7 8">NBRC 101262</strain>
    </source>
</reference>
<dbReference type="InterPro" id="IPR009834">
    <property type="entry name" value="Ureide_permease"/>
</dbReference>
<dbReference type="PANTHER" id="PTHR16119">
    <property type="entry name" value="TRANSMEMBRANE PROTEIN 144"/>
    <property type="match status" value="1"/>
</dbReference>
<comment type="similarity">
    <text evidence="2">Belongs to the GRP transporter (TC 2.A.7.5) family.</text>
</comment>
<evidence type="ECO:0000256" key="1">
    <source>
        <dbReference type="ARBA" id="ARBA00004141"/>
    </source>
</evidence>
<name>A0ABN6LAW5_9BACT</name>
<dbReference type="InterPro" id="IPR010651">
    <property type="entry name" value="Sugar_transport"/>
</dbReference>
<protein>
    <submittedName>
        <fullName evidence="7">Multidrug DMT transporter permease</fullName>
    </submittedName>
</protein>
<feature type="transmembrane region" description="Helical" evidence="6">
    <location>
        <begin position="141"/>
        <end position="165"/>
    </location>
</feature>
<evidence type="ECO:0000256" key="3">
    <source>
        <dbReference type="ARBA" id="ARBA00022692"/>
    </source>
</evidence>
<evidence type="ECO:0000256" key="4">
    <source>
        <dbReference type="ARBA" id="ARBA00022989"/>
    </source>
</evidence>
<organism evidence="7 8">
    <name type="scientific">Persicobacter psychrovividus</name>
    <dbReference type="NCBI Taxonomy" id="387638"/>
    <lineage>
        <taxon>Bacteria</taxon>
        <taxon>Pseudomonadati</taxon>
        <taxon>Bacteroidota</taxon>
        <taxon>Cytophagia</taxon>
        <taxon>Cytophagales</taxon>
        <taxon>Persicobacteraceae</taxon>
        <taxon>Persicobacter</taxon>
    </lineage>
</organism>
<feature type="transmembrane region" description="Helical" evidence="6">
    <location>
        <begin position="12"/>
        <end position="33"/>
    </location>
</feature>
<keyword evidence="5 6" id="KW-0472">Membrane</keyword>
<evidence type="ECO:0000256" key="6">
    <source>
        <dbReference type="SAM" id="Phobius"/>
    </source>
</evidence>
<feature type="transmembrane region" description="Helical" evidence="6">
    <location>
        <begin position="86"/>
        <end position="108"/>
    </location>
</feature>
<evidence type="ECO:0000256" key="2">
    <source>
        <dbReference type="ARBA" id="ARBA00006117"/>
    </source>
</evidence>
<sequence>MDNFLNMIVPSSYLISVLLCVITMFCWGSWANTQKLVSKSWPFPLFYWDYALGILILTFLSGMTFGSYGEVGRSFLSDLQQGDLSSFVSAFIGGVVFNLANLLIVAAISLAGMAVAFPVGIGIALVLGVIINYMAAPVGNATVLFTGVAMVTVAIILDAVAYGKLPNQKAGSMKKGLLLSVFGGVLMGFFFRFVAASVSNDFVNPTAGLFTPYSAVFIFSIGVFVSNFLWNSWFMYKPIDGEKSRYSEYFSLGSSRIHLIGILGGVIWAIGMGLSMIASEKAGFAISYGLGQGATMVAAAWGVFIWKEFKGAPKGVNLYIFLMFAFFISGLALIIASRFV</sequence>